<gene>
    <name evidence="1" type="ORF">SLEP1_g54302</name>
</gene>
<comment type="caution">
    <text evidence="1">The sequence shown here is derived from an EMBL/GenBank/DDBJ whole genome shotgun (WGS) entry which is preliminary data.</text>
</comment>
<protein>
    <submittedName>
        <fullName evidence="1">Uncharacterized protein</fullName>
    </submittedName>
</protein>
<evidence type="ECO:0000313" key="2">
    <source>
        <dbReference type="Proteomes" id="UP001054252"/>
    </source>
</evidence>
<name>A0AAV5MBY9_9ROSI</name>
<dbReference type="EMBL" id="BPVZ01000227">
    <property type="protein sequence ID" value="GKV47395.1"/>
    <property type="molecule type" value="Genomic_DNA"/>
</dbReference>
<evidence type="ECO:0000313" key="1">
    <source>
        <dbReference type="EMBL" id="GKV47395.1"/>
    </source>
</evidence>
<sequence length="33" mass="3903">MCFQFHRGKPFLKSYLSINHGLVAIRIYFMNLG</sequence>
<reference evidence="1 2" key="1">
    <citation type="journal article" date="2021" name="Commun. Biol.">
        <title>The genome of Shorea leprosula (Dipterocarpaceae) highlights the ecological relevance of drought in aseasonal tropical rainforests.</title>
        <authorList>
            <person name="Ng K.K.S."/>
            <person name="Kobayashi M.J."/>
            <person name="Fawcett J.A."/>
            <person name="Hatakeyama M."/>
            <person name="Paape T."/>
            <person name="Ng C.H."/>
            <person name="Ang C.C."/>
            <person name="Tnah L.H."/>
            <person name="Lee C.T."/>
            <person name="Nishiyama T."/>
            <person name="Sese J."/>
            <person name="O'Brien M.J."/>
            <person name="Copetti D."/>
            <person name="Mohd Noor M.I."/>
            <person name="Ong R.C."/>
            <person name="Putra M."/>
            <person name="Sireger I.Z."/>
            <person name="Indrioko S."/>
            <person name="Kosugi Y."/>
            <person name="Izuno A."/>
            <person name="Isagi Y."/>
            <person name="Lee S.L."/>
            <person name="Shimizu K.K."/>
        </authorList>
    </citation>
    <scope>NUCLEOTIDE SEQUENCE [LARGE SCALE GENOMIC DNA]</scope>
    <source>
        <strain evidence="1">214</strain>
    </source>
</reference>
<dbReference type="AlphaFoldDB" id="A0AAV5MBY9"/>
<dbReference type="Proteomes" id="UP001054252">
    <property type="component" value="Unassembled WGS sequence"/>
</dbReference>
<proteinExistence type="predicted"/>
<keyword evidence="2" id="KW-1185">Reference proteome</keyword>
<accession>A0AAV5MBY9</accession>
<organism evidence="1 2">
    <name type="scientific">Rubroshorea leprosula</name>
    <dbReference type="NCBI Taxonomy" id="152421"/>
    <lineage>
        <taxon>Eukaryota</taxon>
        <taxon>Viridiplantae</taxon>
        <taxon>Streptophyta</taxon>
        <taxon>Embryophyta</taxon>
        <taxon>Tracheophyta</taxon>
        <taxon>Spermatophyta</taxon>
        <taxon>Magnoliopsida</taxon>
        <taxon>eudicotyledons</taxon>
        <taxon>Gunneridae</taxon>
        <taxon>Pentapetalae</taxon>
        <taxon>rosids</taxon>
        <taxon>malvids</taxon>
        <taxon>Malvales</taxon>
        <taxon>Dipterocarpaceae</taxon>
        <taxon>Rubroshorea</taxon>
    </lineage>
</organism>